<accession>A0ABR1IQI0</accession>
<reference evidence="3 4" key="1">
    <citation type="submission" date="2024-01" db="EMBL/GenBank/DDBJ databases">
        <title>A draft genome for the cacao thread blight pathogen Marasmiellus scandens.</title>
        <authorList>
            <person name="Baruah I.K."/>
            <person name="Leung J."/>
            <person name="Bukari Y."/>
            <person name="Amoako-Attah I."/>
            <person name="Meinhardt L.W."/>
            <person name="Bailey B.A."/>
            <person name="Cohen S.P."/>
        </authorList>
    </citation>
    <scope>NUCLEOTIDE SEQUENCE [LARGE SCALE GENOMIC DNA]</scope>
    <source>
        <strain evidence="3 4">GH-19</strain>
    </source>
</reference>
<organism evidence="3 4">
    <name type="scientific">Marasmiellus scandens</name>
    <dbReference type="NCBI Taxonomy" id="2682957"/>
    <lineage>
        <taxon>Eukaryota</taxon>
        <taxon>Fungi</taxon>
        <taxon>Dikarya</taxon>
        <taxon>Basidiomycota</taxon>
        <taxon>Agaricomycotina</taxon>
        <taxon>Agaricomycetes</taxon>
        <taxon>Agaricomycetidae</taxon>
        <taxon>Agaricales</taxon>
        <taxon>Marasmiineae</taxon>
        <taxon>Omphalotaceae</taxon>
        <taxon>Marasmiellus</taxon>
    </lineage>
</organism>
<gene>
    <name evidence="3" type="ORF">VKT23_019582</name>
</gene>
<dbReference type="Proteomes" id="UP001498398">
    <property type="component" value="Unassembled WGS sequence"/>
</dbReference>
<evidence type="ECO:0000313" key="3">
    <source>
        <dbReference type="EMBL" id="KAK7435627.1"/>
    </source>
</evidence>
<feature type="compositionally biased region" description="Polar residues" evidence="1">
    <location>
        <begin position="125"/>
        <end position="154"/>
    </location>
</feature>
<name>A0ABR1IQI0_9AGAR</name>
<protein>
    <submittedName>
        <fullName evidence="3">Uncharacterized protein</fullName>
    </submittedName>
</protein>
<dbReference type="EMBL" id="JBANRG010000104">
    <property type="protein sequence ID" value="KAK7435627.1"/>
    <property type="molecule type" value="Genomic_DNA"/>
</dbReference>
<proteinExistence type="predicted"/>
<evidence type="ECO:0000256" key="2">
    <source>
        <dbReference type="SAM" id="Phobius"/>
    </source>
</evidence>
<feature type="compositionally biased region" description="Low complexity" evidence="1">
    <location>
        <begin position="178"/>
        <end position="187"/>
    </location>
</feature>
<keyword evidence="2" id="KW-0812">Transmembrane</keyword>
<keyword evidence="4" id="KW-1185">Reference proteome</keyword>
<sequence length="187" mass="19477">MSKIVRSPTAAFLAPRFSQSSGECTTHGNTIECHSSSSDVSPGFIVAMVIIGLIVIGGIVGTVIWCRIRKNKRAKNAFLNPTSNNSTVFPMTAPTQYSLSHPGAQYDPSAYHATTLSPAQMQPYAPTQTVSSTASAPSLGGQNTGYRPSVVSGQKTKDPFGDTTASGIPVIPPPPSTPASLQPGRMG</sequence>
<keyword evidence="2" id="KW-1133">Transmembrane helix</keyword>
<evidence type="ECO:0000313" key="4">
    <source>
        <dbReference type="Proteomes" id="UP001498398"/>
    </source>
</evidence>
<keyword evidence="2" id="KW-0472">Membrane</keyword>
<comment type="caution">
    <text evidence="3">The sequence shown here is derived from an EMBL/GenBank/DDBJ whole genome shotgun (WGS) entry which is preliminary data.</text>
</comment>
<feature type="transmembrane region" description="Helical" evidence="2">
    <location>
        <begin position="44"/>
        <end position="66"/>
    </location>
</feature>
<evidence type="ECO:0000256" key="1">
    <source>
        <dbReference type="SAM" id="MobiDB-lite"/>
    </source>
</evidence>
<feature type="region of interest" description="Disordered" evidence="1">
    <location>
        <begin position="125"/>
        <end position="187"/>
    </location>
</feature>